<dbReference type="SUPFAM" id="SSF53850">
    <property type="entry name" value="Periplasmic binding protein-like II"/>
    <property type="match status" value="1"/>
</dbReference>
<keyword evidence="2" id="KW-0805">Transcription regulation</keyword>
<keyword evidence="3" id="KW-0238">DNA-binding</keyword>
<comment type="similarity">
    <text evidence="1">Belongs to the LysR transcriptional regulatory family.</text>
</comment>
<organism evidence="6 7">
    <name type="scientific">Echinimonas agarilytica</name>
    <dbReference type="NCBI Taxonomy" id="1215918"/>
    <lineage>
        <taxon>Bacteria</taxon>
        <taxon>Pseudomonadati</taxon>
        <taxon>Pseudomonadota</taxon>
        <taxon>Gammaproteobacteria</taxon>
        <taxon>Alteromonadales</taxon>
        <taxon>Echinimonadaceae</taxon>
        <taxon>Echinimonas</taxon>
    </lineage>
</organism>
<evidence type="ECO:0000256" key="3">
    <source>
        <dbReference type="ARBA" id="ARBA00023125"/>
    </source>
</evidence>
<proteinExistence type="inferred from homology"/>
<dbReference type="Pfam" id="PF00126">
    <property type="entry name" value="HTH_1"/>
    <property type="match status" value="1"/>
</dbReference>
<reference evidence="6 7" key="1">
    <citation type="journal article" date="2013" name="Antonie Van Leeuwenhoek">
        <title>Echinimonas agarilytica gen. nov., sp. nov., a new gammaproteobacterium isolated from the sea urchin Strongylocentrotus intermedius.</title>
        <authorList>
            <person name="Nedashkovskaya O.I."/>
            <person name="Stenkova A.M."/>
            <person name="Zhukova N.V."/>
            <person name="Van Trappen S."/>
            <person name="Lee J.S."/>
            <person name="Kim S.B."/>
        </authorList>
    </citation>
    <scope>NUCLEOTIDE SEQUENCE [LARGE SCALE GENOMIC DNA]</scope>
    <source>
        <strain evidence="6 7">KMM 6351</strain>
    </source>
</reference>
<protein>
    <submittedName>
        <fullName evidence="6">LysR substrate-binding domain-containing protein</fullName>
    </submittedName>
</protein>
<gene>
    <name evidence="6" type="ORF">NAF29_06880</name>
</gene>
<dbReference type="GO" id="GO:0000976">
    <property type="term" value="F:transcription cis-regulatory region binding"/>
    <property type="evidence" value="ECO:0007669"/>
    <property type="project" value="TreeGrafter"/>
</dbReference>
<name>A0AA41W6G4_9GAMM</name>
<sequence>MKITLRQAQIFVGIVDTGSISAASERIHISQAAASMALKAFEDGLGQALFERHRKRLNITDYGIWLLPKARQLLELSQSIEQGPNGQLTGALMLGVSQTIGEHVIGGFNAEFLSKHPRVSLQLEVMNSDDVCERILNHRAHIGLIEGVINAPGINVEPWITDDLVVVTAPENPILNCEKVSQKELLQQAWLVRESGSGTRMVLERALGEAFEKLDIAHQVNHPETLIELCIQGQGLLCVSRRAAQHSLHSGRLCEVDTDLKLIRTFYVVTRSGEAQSHISRVYCENLQLAVGENRSHSEFIAIPNRYLIKVHHKSFI</sequence>
<dbReference type="PROSITE" id="PS50931">
    <property type="entry name" value="HTH_LYSR"/>
    <property type="match status" value="1"/>
</dbReference>
<dbReference type="PRINTS" id="PR00039">
    <property type="entry name" value="HTHLYSR"/>
</dbReference>
<dbReference type="GO" id="GO:0003700">
    <property type="term" value="F:DNA-binding transcription factor activity"/>
    <property type="evidence" value="ECO:0007669"/>
    <property type="project" value="InterPro"/>
</dbReference>
<dbReference type="InterPro" id="IPR036390">
    <property type="entry name" value="WH_DNA-bd_sf"/>
</dbReference>
<dbReference type="SUPFAM" id="SSF46785">
    <property type="entry name" value="Winged helix' DNA-binding domain"/>
    <property type="match status" value="1"/>
</dbReference>
<accession>A0AA41W6G4</accession>
<comment type="caution">
    <text evidence="6">The sequence shown here is derived from an EMBL/GenBank/DDBJ whole genome shotgun (WGS) entry which is preliminary data.</text>
</comment>
<keyword evidence="7" id="KW-1185">Reference proteome</keyword>
<dbReference type="PANTHER" id="PTHR30126">
    <property type="entry name" value="HTH-TYPE TRANSCRIPTIONAL REGULATOR"/>
    <property type="match status" value="1"/>
</dbReference>
<evidence type="ECO:0000256" key="2">
    <source>
        <dbReference type="ARBA" id="ARBA00023015"/>
    </source>
</evidence>
<dbReference type="Gene3D" id="1.10.10.10">
    <property type="entry name" value="Winged helix-like DNA-binding domain superfamily/Winged helix DNA-binding domain"/>
    <property type="match status" value="1"/>
</dbReference>
<dbReference type="Pfam" id="PF03466">
    <property type="entry name" value="LysR_substrate"/>
    <property type="match status" value="1"/>
</dbReference>
<evidence type="ECO:0000313" key="7">
    <source>
        <dbReference type="Proteomes" id="UP001165393"/>
    </source>
</evidence>
<dbReference type="InterPro" id="IPR036388">
    <property type="entry name" value="WH-like_DNA-bd_sf"/>
</dbReference>
<dbReference type="AlphaFoldDB" id="A0AA41W6G4"/>
<evidence type="ECO:0000259" key="5">
    <source>
        <dbReference type="PROSITE" id="PS50931"/>
    </source>
</evidence>
<evidence type="ECO:0000313" key="6">
    <source>
        <dbReference type="EMBL" id="MCM2679393.1"/>
    </source>
</evidence>
<dbReference type="PANTHER" id="PTHR30126:SF94">
    <property type="entry name" value="LYSR FAMILY TRANSCRIPTIONAL REGULATOR"/>
    <property type="match status" value="1"/>
</dbReference>
<evidence type="ECO:0000256" key="4">
    <source>
        <dbReference type="ARBA" id="ARBA00023163"/>
    </source>
</evidence>
<dbReference type="RefSeq" id="WP_251260739.1">
    <property type="nucleotide sequence ID" value="NZ_JAMQGP010000002.1"/>
</dbReference>
<dbReference type="Proteomes" id="UP001165393">
    <property type="component" value="Unassembled WGS sequence"/>
</dbReference>
<dbReference type="EMBL" id="JAMQGP010000002">
    <property type="protein sequence ID" value="MCM2679393.1"/>
    <property type="molecule type" value="Genomic_DNA"/>
</dbReference>
<dbReference type="InterPro" id="IPR005119">
    <property type="entry name" value="LysR_subst-bd"/>
</dbReference>
<feature type="domain" description="HTH lysR-type" evidence="5">
    <location>
        <begin position="3"/>
        <end position="60"/>
    </location>
</feature>
<dbReference type="Gene3D" id="3.40.190.290">
    <property type="match status" value="1"/>
</dbReference>
<keyword evidence="4" id="KW-0804">Transcription</keyword>
<dbReference type="InterPro" id="IPR000847">
    <property type="entry name" value="LysR_HTH_N"/>
</dbReference>
<evidence type="ECO:0000256" key="1">
    <source>
        <dbReference type="ARBA" id="ARBA00009437"/>
    </source>
</evidence>